<dbReference type="PANTHER" id="PTHR47811:SF1">
    <property type="entry name" value="TRNA PSEUDOURIDINE SYNTHASE D"/>
    <property type="match status" value="1"/>
</dbReference>
<reference evidence="6 7" key="1">
    <citation type="submission" date="2019-08" db="EMBL/GenBank/DDBJ databases">
        <title>Bioinformatics analysis of the strain L3 and L5.</title>
        <authorList>
            <person name="Li X."/>
        </authorList>
    </citation>
    <scope>NUCLEOTIDE SEQUENCE [LARGE SCALE GENOMIC DNA]</scope>
    <source>
        <strain evidence="6 7">L3</strain>
    </source>
</reference>
<dbReference type="InterPro" id="IPR020103">
    <property type="entry name" value="PsdUridine_synth_cat_dom_sf"/>
</dbReference>
<dbReference type="InterPro" id="IPR043165">
    <property type="entry name" value="TruD_insert_sf"/>
</dbReference>
<dbReference type="EC" id="5.4.99.27" evidence="4"/>
<dbReference type="AlphaFoldDB" id="A0A640WAU5"/>
<comment type="catalytic activity">
    <reaction evidence="4">
        <text>uridine(13) in tRNA = pseudouridine(13) in tRNA</text>
        <dbReference type="Rhea" id="RHEA:42540"/>
        <dbReference type="Rhea" id="RHEA-COMP:10105"/>
        <dbReference type="Rhea" id="RHEA-COMP:10106"/>
        <dbReference type="ChEBI" id="CHEBI:65314"/>
        <dbReference type="ChEBI" id="CHEBI:65315"/>
        <dbReference type="EC" id="5.4.99.27"/>
    </reaction>
</comment>
<evidence type="ECO:0000256" key="1">
    <source>
        <dbReference type="ARBA" id="ARBA00007953"/>
    </source>
</evidence>
<dbReference type="GO" id="GO:0160150">
    <property type="term" value="F:tRNA pseudouridine(13) synthase activity"/>
    <property type="evidence" value="ECO:0007669"/>
    <property type="project" value="UniProtKB-EC"/>
</dbReference>
<dbReference type="InterPro" id="IPR042214">
    <property type="entry name" value="TruD_catalytic"/>
</dbReference>
<evidence type="ECO:0000313" key="7">
    <source>
        <dbReference type="Proteomes" id="UP000466024"/>
    </source>
</evidence>
<dbReference type="InterPro" id="IPR001656">
    <property type="entry name" value="PsdUridine_synth_TruD"/>
</dbReference>
<dbReference type="GO" id="GO:0005829">
    <property type="term" value="C:cytosol"/>
    <property type="evidence" value="ECO:0007669"/>
    <property type="project" value="TreeGrafter"/>
</dbReference>
<evidence type="ECO:0000313" key="6">
    <source>
        <dbReference type="EMBL" id="KAA0017583.1"/>
    </source>
</evidence>
<dbReference type="Gene3D" id="3.30.2340.10">
    <property type="entry name" value="TruD, insertion domain"/>
    <property type="match status" value="1"/>
</dbReference>
<keyword evidence="7" id="KW-1185">Reference proteome</keyword>
<feature type="domain" description="TRUD" evidence="5">
    <location>
        <begin position="166"/>
        <end position="312"/>
    </location>
</feature>
<feature type="active site" description="Nucleophile" evidence="4">
    <location>
        <position position="88"/>
    </location>
</feature>
<comment type="similarity">
    <text evidence="1 4">Belongs to the pseudouridine synthase TruD family.</text>
</comment>
<dbReference type="RefSeq" id="WP_149435948.1">
    <property type="nucleotide sequence ID" value="NZ_VTPX01000007.1"/>
</dbReference>
<dbReference type="SUPFAM" id="SSF55120">
    <property type="entry name" value="Pseudouridine synthase"/>
    <property type="match status" value="1"/>
</dbReference>
<dbReference type="GO" id="GO:0003723">
    <property type="term" value="F:RNA binding"/>
    <property type="evidence" value="ECO:0007669"/>
    <property type="project" value="InterPro"/>
</dbReference>
<dbReference type="Pfam" id="PF01142">
    <property type="entry name" value="TruD"/>
    <property type="match status" value="2"/>
</dbReference>
<comment type="caution">
    <text evidence="6">The sequence shown here is derived from an EMBL/GenBank/DDBJ whole genome shotgun (WGS) entry which is preliminary data.</text>
</comment>
<evidence type="ECO:0000256" key="4">
    <source>
        <dbReference type="HAMAP-Rule" id="MF_01082"/>
    </source>
</evidence>
<gene>
    <name evidence="4" type="primary">truD</name>
    <name evidence="6" type="ORF">F0A16_13645</name>
</gene>
<accession>A0A640WAU5</accession>
<dbReference type="InterPro" id="IPR011760">
    <property type="entry name" value="PsdUridine_synth_TruD_insert"/>
</dbReference>
<dbReference type="PROSITE" id="PS50984">
    <property type="entry name" value="TRUD"/>
    <property type="match status" value="1"/>
</dbReference>
<proteinExistence type="inferred from homology"/>
<protein>
    <recommendedName>
        <fullName evidence="4">tRNA pseudouridine synthase D</fullName>
        <ecNumber evidence="4">5.4.99.27</ecNumber>
    </recommendedName>
    <alternativeName>
        <fullName evidence="4">tRNA pseudouridine(13) synthase</fullName>
    </alternativeName>
    <alternativeName>
        <fullName evidence="4">tRNA pseudouridylate synthase D</fullName>
    </alternativeName>
    <alternativeName>
        <fullName evidence="4">tRNA-uridine isomerase D</fullName>
    </alternativeName>
</protein>
<dbReference type="Proteomes" id="UP000466024">
    <property type="component" value="Unassembled WGS sequence"/>
</dbReference>
<dbReference type="InterPro" id="IPR020119">
    <property type="entry name" value="PsdUridine_synth_TruD_CS"/>
</dbReference>
<evidence type="ECO:0000259" key="5">
    <source>
        <dbReference type="PROSITE" id="PS50984"/>
    </source>
</evidence>
<dbReference type="InterPro" id="IPR050170">
    <property type="entry name" value="TruD_pseudoU_synthase"/>
</dbReference>
<organism evidence="6 7">
    <name type="scientific">Salinicola corii</name>
    <dbReference type="NCBI Taxonomy" id="2606937"/>
    <lineage>
        <taxon>Bacteria</taxon>
        <taxon>Pseudomonadati</taxon>
        <taxon>Pseudomonadota</taxon>
        <taxon>Gammaproteobacteria</taxon>
        <taxon>Oceanospirillales</taxon>
        <taxon>Halomonadaceae</taxon>
        <taxon>Salinicola</taxon>
    </lineage>
</organism>
<dbReference type="Gene3D" id="3.30.2350.20">
    <property type="entry name" value="TruD, catalytic domain"/>
    <property type="match status" value="1"/>
</dbReference>
<sequence length="352" mass="39481">MSDPASSSVSWPPNWHYVAGEPAAAGDYRRSPEDFQVEEVLDFVPEGHGEHWWLWLEKRGMTTPDLARLLARAVDIPVRDVGFSGLKDRDAVTRQWFSLALPGREPPPGWEAGLVERGVTCLQAVRHPRKLKRGVHRANRFRLIIGGETIALPATRERWDRLVQLGVPNYFGPQRFGPEGRNLHRARQLLVRGWRKRQDPHGLLLSTARSYLFNSVLSARVADGTWCVPQPGDVLNLEGTASRFAATEIDESLLARAEAGDLHPTGPLWGRGRLESLGEVAERETRIVARCPDLAEGLVQAGANHERRPLRLRLRDPEWQSAGDTVRLSFSLPRGAFATSVLRELFRHPTLV</sequence>
<dbReference type="GO" id="GO:0031119">
    <property type="term" value="P:tRNA pseudouridine synthesis"/>
    <property type="evidence" value="ECO:0007669"/>
    <property type="project" value="UniProtKB-UniRule"/>
</dbReference>
<evidence type="ECO:0000256" key="2">
    <source>
        <dbReference type="ARBA" id="ARBA00022694"/>
    </source>
</evidence>
<dbReference type="PANTHER" id="PTHR47811">
    <property type="entry name" value="TRNA PSEUDOURIDINE SYNTHASE D"/>
    <property type="match status" value="1"/>
</dbReference>
<dbReference type="EMBL" id="VTPX01000007">
    <property type="protein sequence ID" value="KAA0017583.1"/>
    <property type="molecule type" value="Genomic_DNA"/>
</dbReference>
<dbReference type="PROSITE" id="PS01268">
    <property type="entry name" value="UPF0024"/>
    <property type="match status" value="1"/>
</dbReference>
<comment type="function">
    <text evidence="4">Responsible for synthesis of pseudouridine from uracil-13 in transfer RNAs.</text>
</comment>
<name>A0A640WAU5_9GAMM</name>
<keyword evidence="3 4" id="KW-0413">Isomerase</keyword>
<keyword evidence="2 4" id="KW-0819">tRNA processing</keyword>
<evidence type="ECO:0000256" key="3">
    <source>
        <dbReference type="ARBA" id="ARBA00023235"/>
    </source>
</evidence>
<dbReference type="HAMAP" id="MF_01082">
    <property type="entry name" value="TruD"/>
    <property type="match status" value="1"/>
</dbReference>